<dbReference type="AlphaFoldDB" id="A0A6M3KIT5"/>
<accession>A0A6M3KIT5</accession>
<evidence type="ECO:0000313" key="1">
    <source>
        <dbReference type="EMBL" id="QJA81610.1"/>
    </source>
</evidence>
<dbReference type="EMBL" id="MT142465">
    <property type="protein sequence ID" value="QJA81610.1"/>
    <property type="molecule type" value="Genomic_DNA"/>
</dbReference>
<organism evidence="1">
    <name type="scientific">viral metagenome</name>
    <dbReference type="NCBI Taxonomy" id="1070528"/>
    <lineage>
        <taxon>unclassified sequences</taxon>
        <taxon>metagenomes</taxon>
        <taxon>organismal metagenomes</taxon>
    </lineage>
</organism>
<name>A0A6M3KIT5_9ZZZZ</name>
<reference evidence="1" key="1">
    <citation type="submission" date="2020-03" db="EMBL/GenBank/DDBJ databases">
        <title>The deep terrestrial virosphere.</title>
        <authorList>
            <person name="Holmfeldt K."/>
            <person name="Nilsson E."/>
            <person name="Simone D."/>
            <person name="Lopez-Fernandez M."/>
            <person name="Wu X."/>
            <person name="de Brujin I."/>
            <person name="Lundin D."/>
            <person name="Andersson A."/>
            <person name="Bertilsson S."/>
            <person name="Dopson M."/>
        </authorList>
    </citation>
    <scope>NUCLEOTIDE SEQUENCE</scope>
    <source>
        <strain evidence="1">MM415A00504</strain>
    </source>
</reference>
<protein>
    <submittedName>
        <fullName evidence="1">Uncharacterized protein</fullName>
    </submittedName>
</protein>
<proteinExistence type="predicted"/>
<gene>
    <name evidence="1" type="ORF">MM415A00504_0010</name>
</gene>
<sequence length="105" mass="12111">MTHIRTILRWIGWPTVHIDVFLWLIGVKLVINEPAPYGVITPIGRTWISLVVGRRGPPRSAQWLLVSVMSMWPMLPLPTEEVKAATPSCLKFTFRIFHRRVLPWG</sequence>